<dbReference type="InterPro" id="IPR013320">
    <property type="entry name" value="ConA-like_dom_sf"/>
</dbReference>
<keyword evidence="3" id="KW-1185">Reference proteome</keyword>
<reference evidence="2" key="2">
    <citation type="submission" date="2021-01" db="EMBL/GenBank/DDBJ databases">
        <authorList>
            <person name="Mieszkin S."/>
            <person name="Pouder E."/>
            <person name="Alain K."/>
        </authorList>
    </citation>
    <scope>NUCLEOTIDE SEQUENCE</scope>
    <source>
        <strain evidence="2">HW T2.11</strain>
    </source>
</reference>
<accession>A0A963YUA8</accession>
<evidence type="ECO:0000256" key="1">
    <source>
        <dbReference type="SAM" id="SignalP"/>
    </source>
</evidence>
<name>A0A963YUA8_9PROT</name>
<gene>
    <name evidence="2" type="ORF">ASILVAE211_14560</name>
</gene>
<keyword evidence="1" id="KW-0732">Signal</keyword>
<dbReference type="Proteomes" id="UP000708298">
    <property type="component" value="Unassembled WGS sequence"/>
</dbReference>
<dbReference type="EMBL" id="JAESVB010000006">
    <property type="protein sequence ID" value="MCB8876413.1"/>
    <property type="molecule type" value="Genomic_DNA"/>
</dbReference>
<dbReference type="AlphaFoldDB" id="A0A963YUA8"/>
<dbReference type="RefSeq" id="WP_227322070.1">
    <property type="nucleotide sequence ID" value="NZ_JAESVB010000006.1"/>
</dbReference>
<comment type="caution">
    <text evidence="2">The sequence shown here is derived from an EMBL/GenBank/DDBJ whole genome shotgun (WGS) entry which is preliminary data.</text>
</comment>
<evidence type="ECO:0008006" key="4">
    <source>
        <dbReference type="Google" id="ProtNLM"/>
    </source>
</evidence>
<feature type="chain" id="PRO_5037431507" description="DUF1080 domain-containing protein" evidence="1">
    <location>
        <begin position="28"/>
        <end position="208"/>
    </location>
</feature>
<dbReference type="Gene3D" id="2.60.120.560">
    <property type="entry name" value="Exo-inulinase, domain 1"/>
    <property type="match status" value="1"/>
</dbReference>
<sequence>MSLPRLMTFQFAVLALLALGKISPALAAPQVVLSDPLSSWPLNFGAQGGSLLLKNGFVHIVLAPNTANWAIYNGFTFTNMDASVTVASQTKAGTLGGLIFWASGPSDFFVFYAADLTGTFAVYRRVSSGNPGWRNIVPFMKSPAIKMGEANTLRVVTKGNSVSLFINGQAVGTLGIMAPDGGGAVGIEAESDAKLPGEFAFSNLTVSQ</sequence>
<feature type="signal peptide" evidence="1">
    <location>
        <begin position="1"/>
        <end position="27"/>
    </location>
</feature>
<protein>
    <recommendedName>
        <fullName evidence="4">DUF1080 domain-containing protein</fullName>
    </recommendedName>
</protein>
<reference evidence="2" key="1">
    <citation type="journal article" date="2021" name="Microorganisms">
        <title>Acidisoma silvae sp. nov. and Acidisomacellulosilytica sp. nov., Two Acidophilic Bacteria Isolated from Decaying Wood, Hydrolyzing Cellulose and Producing Poly-3-hydroxybutyrate.</title>
        <authorList>
            <person name="Mieszkin S."/>
            <person name="Pouder E."/>
            <person name="Uroz S."/>
            <person name="Simon-Colin C."/>
            <person name="Alain K."/>
        </authorList>
    </citation>
    <scope>NUCLEOTIDE SEQUENCE</scope>
    <source>
        <strain evidence="2">HW T2.11</strain>
    </source>
</reference>
<organism evidence="2 3">
    <name type="scientific">Acidisoma silvae</name>
    <dbReference type="NCBI Taxonomy" id="2802396"/>
    <lineage>
        <taxon>Bacteria</taxon>
        <taxon>Pseudomonadati</taxon>
        <taxon>Pseudomonadota</taxon>
        <taxon>Alphaproteobacteria</taxon>
        <taxon>Acetobacterales</taxon>
        <taxon>Acidocellaceae</taxon>
        <taxon>Acidisoma</taxon>
    </lineage>
</organism>
<evidence type="ECO:0000313" key="3">
    <source>
        <dbReference type="Proteomes" id="UP000708298"/>
    </source>
</evidence>
<proteinExistence type="predicted"/>
<dbReference type="SUPFAM" id="SSF49899">
    <property type="entry name" value="Concanavalin A-like lectins/glucanases"/>
    <property type="match status" value="1"/>
</dbReference>
<evidence type="ECO:0000313" key="2">
    <source>
        <dbReference type="EMBL" id="MCB8876413.1"/>
    </source>
</evidence>